<dbReference type="InterPro" id="IPR017871">
    <property type="entry name" value="ABC_transporter-like_CS"/>
</dbReference>
<organism evidence="12 13">
    <name type="scientific">Viridibacillus arvi</name>
    <dbReference type="NCBI Taxonomy" id="263475"/>
    <lineage>
        <taxon>Bacteria</taxon>
        <taxon>Bacillati</taxon>
        <taxon>Bacillota</taxon>
        <taxon>Bacilli</taxon>
        <taxon>Bacillales</taxon>
        <taxon>Caryophanaceae</taxon>
        <taxon>Viridibacillus</taxon>
    </lineage>
</organism>
<evidence type="ECO:0000256" key="2">
    <source>
        <dbReference type="ARBA" id="ARBA00005417"/>
    </source>
</evidence>
<keyword evidence="3" id="KW-0813">Transport</keyword>
<evidence type="ECO:0000256" key="4">
    <source>
        <dbReference type="ARBA" id="ARBA00022475"/>
    </source>
</evidence>
<dbReference type="SUPFAM" id="SSF52540">
    <property type="entry name" value="P-loop containing nucleoside triphosphate hydrolases"/>
    <property type="match status" value="2"/>
</dbReference>
<dbReference type="Pfam" id="PF00005">
    <property type="entry name" value="ABC_tran"/>
    <property type="match status" value="2"/>
</dbReference>
<reference evidence="13" key="1">
    <citation type="submission" date="2015-08" db="EMBL/GenBank/DDBJ databases">
        <title>Fjat-10028 dsm 16317.</title>
        <authorList>
            <person name="Liu B."/>
            <person name="Wang J."/>
            <person name="Zhu Y."/>
            <person name="Liu G."/>
            <person name="Chen Q."/>
            <person name="Chen Z."/>
            <person name="Lan J."/>
            <person name="Che J."/>
            <person name="Ge C."/>
            <person name="Shi H."/>
            <person name="Pan Z."/>
            <person name="Liu X."/>
        </authorList>
    </citation>
    <scope>NUCLEOTIDE SEQUENCE [LARGE SCALE GENOMIC DNA]</scope>
    <source>
        <strain evidence="13">DSM 16317</strain>
    </source>
</reference>
<dbReference type="GO" id="GO:0042626">
    <property type="term" value="F:ATPase-coupled transmembrane transporter activity"/>
    <property type="evidence" value="ECO:0007669"/>
    <property type="project" value="TreeGrafter"/>
</dbReference>
<dbReference type="PANTHER" id="PTHR43553">
    <property type="entry name" value="HEAVY METAL TRANSPORTER"/>
    <property type="match status" value="1"/>
</dbReference>
<evidence type="ECO:0000256" key="1">
    <source>
        <dbReference type="ARBA" id="ARBA00004202"/>
    </source>
</evidence>
<dbReference type="NCBIfam" id="NF010167">
    <property type="entry name" value="PRK13648.1"/>
    <property type="match status" value="2"/>
</dbReference>
<evidence type="ECO:0000256" key="8">
    <source>
        <dbReference type="ARBA" id="ARBA00022967"/>
    </source>
</evidence>
<gene>
    <name evidence="12" type="ORF">AMD00_01560</name>
</gene>
<dbReference type="PANTHER" id="PTHR43553:SF23">
    <property type="entry name" value="ABC TRANSPORTER ATP-BINDING COMPONENT"/>
    <property type="match status" value="1"/>
</dbReference>
<dbReference type="PATRIC" id="fig|263475.3.peg.627"/>
<evidence type="ECO:0000256" key="7">
    <source>
        <dbReference type="ARBA" id="ARBA00022840"/>
    </source>
</evidence>
<dbReference type="InterPro" id="IPR003439">
    <property type="entry name" value="ABC_transporter-like_ATP-bd"/>
</dbReference>
<proteinExistence type="inferred from homology"/>
<dbReference type="STRING" id="263475.AMD00_01560"/>
<evidence type="ECO:0000256" key="9">
    <source>
        <dbReference type="ARBA" id="ARBA00023136"/>
    </source>
</evidence>
<keyword evidence="7 12" id="KW-0067">ATP-binding</keyword>
<dbReference type="CDD" id="cd03225">
    <property type="entry name" value="ABC_cobalt_CbiO_domain1"/>
    <property type="match status" value="2"/>
</dbReference>
<dbReference type="AlphaFoldDB" id="A0A0M0LJG3"/>
<evidence type="ECO:0000256" key="3">
    <source>
        <dbReference type="ARBA" id="ARBA00022448"/>
    </source>
</evidence>
<dbReference type="PROSITE" id="PS00211">
    <property type="entry name" value="ABC_TRANSPORTER_1"/>
    <property type="match status" value="2"/>
</dbReference>
<keyword evidence="9" id="KW-0472">Membrane</keyword>
<dbReference type="InterPro" id="IPR015856">
    <property type="entry name" value="ABC_transpr_CbiO/EcfA_su"/>
</dbReference>
<comment type="subcellular location">
    <subcellularLocation>
        <location evidence="1">Cell membrane</location>
        <topology evidence="1">Peripheral membrane protein</topology>
    </subcellularLocation>
</comment>
<dbReference type="RefSeq" id="WP_053415347.1">
    <property type="nucleotide sequence ID" value="NZ_LILB01000001.1"/>
</dbReference>
<dbReference type="GeneID" id="301134808"/>
<keyword evidence="6" id="KW-0547">Nucleotide-binding</keyword>
<comment type="function">
    <text evidence="10">Probably part of an ABC transporter complex. Responsible for energy coupling to the transport system.</text>
</comment>
<dbReference type="GO" id="GO:0005524">
    <property type="term" value="F:ATP binding"/>
    <property type="evidence" value="ECO:0007669"/>
    <property type="project" value="UniProtKB-KW"/>
</dbReference>
<dbReference type="InterPro" id="IPR003593">
    <property type="entry name" value="AAA+_ATPase"/>
</dbReference>
<keyword evidence="13" id="KW-1185">Reference proteome</keyword>
<feature type="domain" description="ABC transporter" evidence="11">
    <location>
        <begin position="4"/>
        <end position="242"/>
    </location>
</feature>
<comment type="similarity">
    <text evidence="2">Belongs to the ABC transporter superfamily.</text>
</comment>
<accession>A0A0M0LJG3</accession>
<evidence type="ECO:0000313" key="12">
    <source>
        <dbReference type="EMBL" id="KOO51220.1"/>
    </source>
</evidence>
<feature type="domain" description="ABC transporter" evidence="11">
    <location>
        <begin position="299"/>
        <end position="534"/>
    </location>
</feature>
<dbReference type="InterPro" id="IPR027417">
    <property type="entry name" value="P-loop_NTPase"/>
</dbReference>
<comment type="caution">
    <text evidence="12">The sequence shown here is derived from an EMBL/GenBank/DDBJ whole genome shotgun (WGS) entry which is preliminary data.</text>
</comment>
<dbReference type="GO" id="GO:0016887">
    <property type="term" value="F:ATP hydrolysis activity"/>
    <property type="evidence" value="ECO:0007669"/>
    <property type="project" value="InterPro"/>
</dbReference>
<evidence type="ECO:0000313" key="13">
    <source>
        <dbReference type="Proteomes" id="UP000036867"/>
    </source>
</evidence>
<sequence length="568" mass="63385">MALIEIQHVNFQYPDKQERVLDDINLTIEEGEFAVLCGTSGCGKSTLLKHLKREIAPHGDKSGVILYGGTALADLPDRVAASEIGFVMQNPENQIVTDKVWHELSFGLENLGLDTMTIRRRVAEMANFFGIQQWFRKSTMELSGGQKQLLNLAAIMAMQPKLLILDEPTSQLDPIAATEFIGTLQKLNKELGLTIILVEHRLEEVFPIADRVVVMEKGRIICNDSPQDVAQQLKAFDAYHPMMLGLPTPVRINNALQINDVVPLTIRDGRNWLTKHFTNEVRALDGKLSAANPTDDIVLEVNEAWFRYEKNAQDVLRGFSMQVRAGEIVSILGGNGTGKTTALGVMSGLFKPYRGKVFVNGKAIKKFSNGELYRNNLAVLPQDPLTLLVEKRVQLEFDSIIDVLGISKEAANVQLNEIIKTLNIGHLLDSHPYDLSGGEQQKVALAKVLLLNPKIILLDEPTKGIDAYSKEIFAEVLRALKKRRVAVVMVTHDIEFSAQYSDRCAMFFDGNIVSEDEPKLFYSGNNFYTTAAHRMSRHLYDFAVTSEDVISLCKHNQQLEQTSTPVNV</sequence>
<dbReference type="OrthoDB" id="501320at2"/>
<evidence type="ECO:0000256" key="6">
    <source>
        <dbReference type="ARBA" id="ARBA00022741"/>
    </source>
</evidence>
<evidence type="ECO:0000256" key="10">
    <source>
        <dbReference type="ARBA" id="ARBA00025157"/>
    </source>
</evidence>
<dbReference type="PROSITE" id="PS50893">
    <property type="entry name" value="ABC_TRANSPORTER_2"/>
    <property type="match status" value="2"/>
</dbReference>
<dbReference type="Gene3D" id="3.40.50.300">
    <property type="entry name" value="P-loop containing nucleotide triphosphate hydrolases"/>
    <property type="match status" value="2"/>
</dbReference>
<protein>
    <submittedName>
        <fullName evidence="12">Cobalt ABC transporter ATP-binding protein</fullName>
    </submittedName>
</protein>
<dbReference type="SMART" id="SM00382">
    <property type="entry name" value="AAA"/>
    <property type="match status" value="2"/>
</dbReference>
<dbReference type="InterPro" id="IPR050095">
    <property type="entry name" value="ECF_ABC_transporter_ATP-bd"/>
</dbReference>
<evidence type="ECO:0000259" key="11">
    <source>
        <dbReference type="PROSITE" id="PS50893"/>
    </source>
</evidence>
<name>A0A0M0LJG3_9BACL</name>
<dbReference type="EMBL" id="LILB01000001">
    <property type="protein sequence ID" value="KOO51220.1"/>
    <property type="molecule type" value="Genomic_DNA"/>
</dbReference>
<dbReference type="GO" id="GO:0043190">
    <property type="term" value="C:ATP-binding cassette (ABC) transporter complex"/>
    <property type="evidence" value="ECO:0007669"/>
    <property type="project" value="TreeGrafter"/>
</dbReference>
<keyword evidence="8" id="KW-1278">Translocase</keyword>
<evidence type="ECO:0000256" key="5">
    <source>
        <dbReference type="ARBA" id="ARBA00022737"/>
    </source>
</evidence>
<dbReference type="Proteomes" id="UP000036867">
    <property type="component" value="Unassembled WGS sequence"/>
</dbReference>
<keyword evidence="5" id="KW-0677">Repeat</keyword>
<keyword evidence="4" id="KW-1003">Cell membrane</keyword>